<evidence type="ECO:0000313" key="1">
    <source>
        <dbReference type="EMBL" id="KAJ7355626.1"/>
    </source>
</evidence>
<protein>
    <submittedName>
        <fullName evidence="1">Armadillo-type protein</fullName>
    </submittedName>
</protein>
<reference evidence="1" key="1">
    <citation type="submission" date="2023-03" db="EMBL/GenBank/DDBJ databases">
        <title>Massive genome expansion in bonnet fungi (Mycena s.s.) driven by repeated elements and novel gene families across ecological guilds.</title>
        <authorList>
            <consortium name="Lawrence Berkeley National Laboratory"/>
            <person name="Harder C.B."/>
            <person name="Miyauchi S."/>
            <person name="Viragh M."/>
            <person name="Kuo A."/>
            <person name="Thoen E."/>
            <person name="Andreopoulos B."/>
            <person name="Lu D."/>
            <person name="Skrede I."/>
            <person name="Drula E."/>
            <person name="Henrissat B."/>
            <person name="Morin E."/>
            <person name="Kohler A."/>
            <person name="Barry K."/>
            <person name="LaButti K."/>
            <person name="Morin E."/>
            <person name="Salamov A."/>
            <person name="Lipzen A."/>
            <person name="Mereny Z."/>
            <person name="Hegedus B."/>
            <person name="Baldrian P."/>
            <person name="Stursova M."/>
            <person name="Weitz H."/>
            <person name="Taylor A."/>
            <person name="Grigoriev I.V."/>
            <person name="Nagy L.G."/>
            <person name="Martin F."/>
            <person name="Kauserud H."/>
        </authorList>
    </citation>
    <scope>NUCLEOTIDE SEQUENCE</scope>
    <source>
        <strain evidence="1">CBHHK002</strain>
    </source>
</reference>
<organism evidence="1 2">
    <name type="scientific">Mycena albidolilacea</name>
    <dbReference type="NCBI Taxonomy" id="1033008"/>
    <lineage>
        <taxon>Eukaryota</taxon>
        <taxon>Fungi</taxon>
        <taxon>Dikarya</taxon>
        <taxon>Basidiomycota</taxon>
        <taxon>Agaricomycotina</taxon>
        <taxon>Agaricomycetes</taxon>
        <taxon>Agaricomycetidae</taxon>
        <taxon>Agaricales</taxon>
        <taxon>Marasmiineae</taxon>
        <taxon>Mycenaceae</taxon>
        <taxon>Mycena</taxon>
    </lineage>
</organism>
<dbReference type="SUPFAM" id="SSF48371">
    <property type="entry name" value="ARM repeat"/>
    <property type="match status" value="1"/>
</dbReference>
<gene>
    <name evidence="1" type="ORF">DFH08DRAFT_955090</name>
</gene>
<proteinExistence type="predicted"/>
<name>A0AAD7AD91_9AGAR</name>
<keyword evidence="2" id="KW-1185">Reference proteome</keyword>
<accession>A0AAD7AD91</accession>
<dbReference type="EMBL" id="JARIHO010000009">
    <property type="protein sequence ID" value="KAJ7355626.1"/>
    <property type="molecule type" value="Genomic_DNA"/>
</dbReference>
<dbReference type="GO" id="GO:0015630">
    <property type="term" value="C:microtubule cytoskeleton"/>
    <property type="evidence" value="ECO:0007669"/>
    <property type="project" value="TreeGrafter"/>
</dbReference>
<dbReference type="InterPro" id="IPR011989">
    <property type="entry name" value="ARM-like"/>
</dbReference>
<sequence>MPQLTRLESRPSIYSWWSDSNPGLQGPTINLHAVAKPLMKVMYHRQALNIIRKNRGSPLSAPELETYSAYFPWDFVAWWTKRAILSDLFVRAKSEVEARAVIDSPVFPYIGEMLKAPDPEARRCSCRLVASLALHKSTAPVTFDPATCEQLVCLLGDNNLRVVRPAIEALREIAKRVDGARVVVDAKAMDYILILLESPGPKVRWACMVLERLAGHYFGARAILESGVCVRLVSLLSEAYSDLTEMAPIFDALTQIAHWPDGAQAIVDADALDSLLALFKNVKEPARRLLKQLAKHESIVPSISQLTAFVCLLKLSNENLVMVWVIYKLAHILRRLEGAQAIVDAKLLDRVLELRILELLYSPITDIQASTCKLVGRLASHESTAPAILRLNPSMRLANLLHKPVTHASALFALRQISKWPEGVASFVKIGDLPTQEEEEEDV</sequence>
<dbReference type="PANTHER" id="PTHR23314:SF0">
    <property type="entry name" value="SPERM-ASSOCIATED ANTIGEN 6"/>
    <property type="match status" value="1"/>
</dbReference>
<dbReference type="Gene3D" id="1.25.10.10">
    <property type="entry name" value="Leucine-rich Repeat Variant"/>
    <property type="match status" value="2"/>
</dbReference>
<comment type="caution">
    <text evidence="1">The sequence shown here is derived from an EMBL/GenBank/DDBJ whole genome shotgun (WGS) entry which is preliminary data.</text>
</comment>
<dbReference type="GO" id="GO:0008017">
    <property type="term" value="F:microtubule binding"/>
    <property type="evidence" value="ECO:0007669"/>
    <property type="project" value="TreeGrafter"/>
</dbReference>
<dbReference type="Proteomes" id="UP001218218">
    <property type="component" value="Unassembled WGS sequence"/>
</dbReference>
<dbReference type="AlphaFoldDB" id="A0AAD7AD91"/>
<evidence type="ECO:0000313" key="2">
    <source>
        <dbReference type="Proteomes" id="UP001218218"/>
    </source>
</evidence>
<dbReference type="InterPro" id="IPR016024">
    <property type="entry name" value="ARM-type_fold"/>
</dbReference>
<dbReference type="PANTHER" id="PTHR23314">
    <property type="entry name" value="SPERM-ASSOCIATED ANTIGEN 6 ARMADILLO REPEAT-CONTAINING"/>
    <property type="match status" value="1"/>
</dbReference>
<dbReference type="GO" id="GO:0003341">
    <property type="term" value="P:cilium movement"/>
    <property type="evidence" value="ECO:0007669"/>
    <property type="project" value="TreeGrafter"/>
</dbReference>